<dbReference type="Pfam" id="PF02037">
    <property type="entry name" value="SAP"/>
    <property type="match status" value="1"/>
</dbReference>
<evidence type="ECO:0000256" key="15">
    <source>
        <dbReference type="ARBA" id="ARBA00023242"/>
    </source>
</evidence>
<dbReference type="Gene3D" id="3.30.40.10">
    <property type="entry name" value="Zinc/RING finger domain, C3HC4 (zinc finger)"/>
    <property type="match status" value="1"/>
</dbReference>
<feature type="compositionally biased region" description="Basic and acidic residues" evidence="19">
    <location>
        <begin position="388"/>
        <end position="442"/>
    </location>
</feature>
<accession>A0A3N4I9Q0</accession>
<evidence type="ECO:0000256" key="10">
    <source>
        <dbReference type="ARBA" id="ARBA00022771"/>
    </source>
</evidence>
<feature type="region of interest" description="Disordered" evidence="19">
    <location>
        <begin position="102"/>
        <end position="166"/>
    </location>
</feature>
<feature type="region of interest" description="Disordered" evidence="19">
    <location>
        <begin position="182"/>
        <end position="206"/>
    </location>
</feature>
<evidence type="ECO:0000256" key="12">
    <source>
        <dbReference type="ARBA" id="ARBA00022833"/>
    </source>
</evidence>
<feature type="compositionally biased region" description="Polar residues" evidence="19">
    <location>
        <begin position="267"/>
        <end position="283"/>
    </location>
</feature>
<proteinExistence type="inferred from homology"/>
<organism evidence="23 24">
    <name type="scientific">Ascobolus immersus RN42</name>
    <dbReference type="NCBI Taxonomy" id="1160509"/>
    <lineage>
        <taxon>Eukaryota</taxon>
        <taxon>Fungi</taxon>
        <taxon>Dikarya</taxon>
        <taxon>Ascomycota</taxon>
        <taxon>Pezizomycotina</taxon>
        <taxon>Pezizomycetes</taxon>
        <taxon>Pezizales</taxon>
        <taxon>Ascobolaceae</taxon>
        <taxon>Ascobolus</taxon>
    </lineage>
</organism>
<feature type="region of interest" description="Disordered" evidence="19">
    <location>
        <begin position="642"/>
        <end position="736"/>
    </location>
</feature>
<feature type="domain" description="UBZ4-type" evidence="22">
    <location>
        <begin position="202"/>
        <end position="230"/>
    </location>
</feature>
<dbReference type="InterPro" id="IPR004580">
    <property type="entry name" value="Rad18_fungi"/>
</dbReference>
<dbReference type="InterPro" id="IPR017907">
    <property type="entry name" value="Znf_RING_CS"/>
</dbReference>
<name>A0A3N4I9Q0_ASCIM</name>
<dbReference type="GO" id="GO:0097505">
    <property type="term" value="C:Rad6-Rad18 complex"/>
    <property type="evidence" value="ECO:0007669"/>
    <property type="project" value="TreeGrafter"/>
</dbReference>
<feature type="region of interest" description="Disordered" evidence="19">
    <location>
        <begin position="218"/>
        <end position="283"/>
    </location>
</feature>
<dbReference type="EC" id="2.3.2.27" evidence="5 18"/>
<keyword evidence="8 18" id="KW-0479">Metal-binding</keyword>
<dbReference type="PROSITE" id="PS50089">
    <property type="entry name" value="ZF_RING_2"/>
    <property type="match status" value="1"/>
</dbReference>
<evidence type="ECO:0000313" key="24">
    <source>
        <dbReference type="Proteomes" id="UP000275078"/>
    </source>
</evidence>
<dbReference type="InterPro" id="IPR003034">
    <property type="entry name" value="SAP_dom"/>
</dbReference>
<dbReference type="EMBL" id="ML119669">
    <property type="protein sequence ID" value="RPA82813.1"/>
    <property type="molecule type" value="Genomic_DNA"/>
</dbReference>
<dbReference type="PROSITE" id="PS51908">
    <property type="entry name" value="ZF_UBZ4"/>
    <property type="match status" value="1"/>
</dbReference>
<feature type="compositionally biased region" description="Low complexity" evidence="19">
    <location>
        <begin position="654"/>
        <end position="663"/>
    </location>
</feature>
<comment type="subunit">
    <text evidence="18">Interacts with E2 UBC2, forming a complex with ubiquitin ligase activity.</text>
</comment>
<evidence type="ECO:0000256" key="17">
    <source>
        <dbReference type="PROSITE-ProRule" id="PRU01256"/>
    </source>
</evidence>
<feature type="compositionally biased region" description="Pro residues" evidence="19">
    <location>
        <begin position="492"/>
        <end position="501"/>
    </location>
</feature>
<evidence type="ECO:0000256" key="2">
    <source>
        <dbReference type="ARBA" id="ARBA00004123"/>
    </source>
</evidence>
<dbReference type="GO" id="GO:0005634">
    <property type="term" value="C:nucleus"/>
    <property type="evidence" value="ECO:0007669"/>
    <property type="project" value="UniProtKB-SubCell"/>
</dbReference>
<evidence type="ECO:0000259" key="22">
    <source>
        <dbReference type="PROSITE" id="PS51908"/>
    </source>
</evidence>
<dbReference type="InterPro" id="IPR039577">
    <property type="entry name" value="Rad18"/>
</dbReference>
<protein>
    <recommendedName>
        <fullName evidence="6 18">Postreplication repair E3 ubiquitin-protein ligase RAD18</fullName>
        <ecNumber evidence="5 18">2.3.2.27</ecNumber>
    </recommendedName>
    <alternativeName>
        <fullName evidence="18">RING-type E3 ubiquitin transferase RAD18</fullName>
    </alternativeName>
</protein>
<evidence type="ECO:0000256" key="9">
    <source>
        <dbReference type="ARBA" id="ARBA00022763"/>
    </source>
</evidence>
<evidence type="ECO:0000256" key="14">
    <source>
        <dbReference type="ARBA" id="ARBA00023204"/>
    </source>
</evidence>
<dbReference type="GO" id="GO:0006301">
    <property type="term" value="P:DNA damage tolerance"/>
    <property type="evidence" value="ECO:0007669"/>
    <property type="project" value="InterPro"/>
</dbReference>
<evidence type="ECO:0000256" key="5">
    <source>
        <dbReference type="ARBA" id="ARBA00012483"/>
    </source>
</evidence>
<evidence type="ECO:0000256" key="4">
    <source>
        <dbReference type="ARBA" id="ARBA00009506"/>
    </source>
</evidence>
<dbReference type="GO" id="GO:0061630">
    <property type="term" value="F:ubiquitin protein ligase activity"/>
    <property type="evidence" value="ECO:0007669"/>
    <property type="project" value="UniProtKB-UniRule"/>
</dbReference>
<evidence type="ECO:0000256" key="16">
    <source>
        <dbReference type="PROSITE-ProRule" id="PRU00175"/>
    </source>
</evidence>
<feature type="compositionally biased region" description="Low complexity" evidence="19">
    <location>
        <begin position="672"/>
        <end position="693"/>
    </location>
</feature>
<dbReference type="PANTHER" id="PTHR14134:SF2">
    <property type="entry name" value="E3 UBIQUITIN-PROTEIN LIGASE RAD18"/>
    <property type="match status" value="1"/>
</dbReference>
<feature type="region of interest" description="Disordered" evidence="19">
    <location>
        <begin position="376"/>
        <end position="593"/>
    </location>
</feature>
<evidence type="ECO:0000256" key="18">
    <source>
        <dbReference type="RuleBase" id="RU368093"/>
    </source>
</evidence>
<dbReference type="FunFam" id="3.30.40.10:FF:000172">
    <property type="entry name" value="E3 ubiquitin-protein ligase RAD18"/>
    <property type="match status" value="1"/>
</dbReference>
<dbReference type="SMART" id="SM00734">
    <property type="entry name" value="ZnF_Rad18"/>
    <property type="match status" value="1"/>
</dbReference>
<dbReference type="PANTHER" id="PTHR14134">
    <property type="entry name" value="E3 UBIQUITIN-PROTEIN LIGASE RAD18"/>
    <property type="match status" value="1"/>
</dbReference>
<comment type="pathway">
    <text evidence="3 18">Protein modification; protein ubiquitination.</text>
</comment>
<comment type="subcellular location">
    <subcellularLocation>
        <location evidence="2 18">Nucleus</location>
    </subcellularLocation>
</comment>
<dbReference type="AlphaFoldDB" id="A0A3N4I9Q0"/>
<feature type="compositionally biased region" description="Basic and acidic residues" evidence="19">
    <location>
        <begin position="102"/>
        <end position="114"/>
    </location>
</feature>
<keyword evidence="12 18" id="KW-0862">Zinc</keyword>
<feature type="compositionally biased region" description="Polar residues" evidence="19">
    <location>
        <begin position="520"/>
        <end position="535"/>
    </location>
</feature>
<dbReference type="GO" id="GO:0006513">
    <property type="term" value="P:protein monoubiquitination"/>
    <property type="evidence" value="ECO:0007669"/>
    <property type="project" value="InterPro"/>
</dbReference>
<dbReference type="SMART" id="SM00184">
    <property type="entry name" value="RING"/>
    <property type="match status" value="1"/>
</dbReference>
<feature type="compositionally biased region" description="Low complexity" evidence="19">
    <location>
        <begin position="443"/>
        <end position="455"/>
    </location>
</feature>
<keyword evidence="9 17" id="KW-0227">DNA damage</keyword>
<dbReference type="OrthoDB" id="9049620at2759"/>
<sequence>MDEDFEITESTDWKDTKVPSLEQLDFSLRCQICKEFLTAPLLTSCGHSFCSLCIRRTLLHEKHCPVCRIQQSEGNLRKNPALEDVVQAFVKSRKMIMELATKETEPVEQAREEDTNMVDEEVQTESLSGQEYEDVEAPRSRKRKRTYTTRSGRATTRAQPVLEVMDSDHDDEDDIFALDSQQAGLNSPREPSPSPPPPPPGMAQCPVCQKYMKPEEIQGSHIDQCLENIDNPPPSRHHRRQGPPPPSRPSTEPSTPKKNRALGRTATGATNNAGPNFFTSPSKSRLNFAPIALGNSASMNAPPERLPKLNYHTMKEKDLRKKMQELGLSTEGSKAVLQQRHAEYVMLVNANLDAKHPRSKRELLMDMRTWETLRLDMERNRKPNHNHNTTEAEKEREKEQLKVYSKENDEDFKRLIEDAKRRRQVKKAEEEKNTEKDEENKENPSSNSSNPASGSAPPPDSAPPPSSQAHSRPQFPMRRITNSLDTEMDTPFNPPPAPPQHPYFSKELRPQPVTPAAPPNQHSPYMTSFTSSQTFDPAPPPSSQNTSKYVPQHQQQQPQSHPPPQPRPQNLSHLPPHHPQSLPQFQSYPHLTLDQQQIIQETVAANTHMSPQEKQSFMHLLATTPTTLQRVVDFRKQFNRPIILTPSQPPPQPQQYAQQYTQTHKPQPRFVQYQPPQQQHAASPSQYPSSQPSPHHHPHHSPYENLQAQAAHPGSVPHQPPNSSAPSSLSRPANNP</sequence>
<evidence type="ECO:0000256" key="8">
    <source>
        <dbReference type="ARBA" id="ARBA00022723"/>
    </source>
</evidence>
<reference evidence="23 24" key="1">
    <citation type="journal article" date="2018" name="Nat. Ecol. Evol.">
        <title>Pezizomycetes genomes reveal the molecular basis of ectomycorrhizal truffle lifestyle.</title>
        <authorList>
            <person name="Murat C."/>
            <person name="Payen T."/>
            <person name="Noel B."/>
            <person name="Kuo A."/>
            <person name="Morin E."/>
            <person name="Chen J."/>
            <person name="Kohler A."/>
            <person name="Krizsan K."/>
            <person name="Balestrini R."/>
            <person name="Da Silva C."/>
            <person name="Montanini B."/>
            <person name="Hainaut M."/>
            <person name="Levati E."/>
            <person name="Barry K.W."/>
            <person name="Belfiori B."/>
            <person name="Cichocki N."/>
            <person name="Clum A."/>
            <person name="Dockter R.B."/>
            <person name="Fauchery L."/>
            <person name="Guy J."/>
            <person name="Iotti M."/>
            <person name="Le Tacon F."/>
            <person name="Lindquist E.A."/>
            <person name="Lipzen A."/>
            <person name="Malagnac F."/>
            <person name="Mello A."/>
            <person name="Molinier V."/>
            <person name="Miyauchi S."/>
            <person name="Poulain J."/>
            <person name="Riccioni C."/>
            <person name="Rubini A."/>
            <person name="Sitrit Y."/>
            <person name="Splivallo R."/>
            <person name="Traeger S."/>
            <person name="Wang M."/>
            <person name="Zifcakova L."/>
            <person name="Wipf D."/>
            <person name="Zambonelli A."/>
            <person name="Paolocci F."/>
            <person name="Nowrousian M."/>
            <person name="Ottonello S."/>
            <person name="Baldrian P."/>
            <person name="Spatafora J.W."/>
            <person name="Henrissat B."/>
            <person name="Nagy L.G."/>
            <person name="Aury J.M."/>
            <person name="Wincker P."/>
            <person name="Grigoriev I.V."/>
            <person name="Bonfante P."/>
            <person name="Martin F.M."/>
        </authorList>
    </citation>
    <scope>NUCLEOTIDE SEQUENCE [LARGE SCALE GENOMIC DNA]</scope>
    <source>
        <strain evidence="23 24">RN42</strain>
    </source>
</reference>
<evidence type="ECO:0000256" key="11">
    <source>
        <dbReference type="ARBA" id="ARBA00022786"/>
    </source>
</evidence>
<evidence type="ECO:0000256" key="19">
    <source>
        <dbReference type="SAM" id="MobiDB-lite"/>
    </source>
</evidence>
<feature type="domain" description="RING-type" evidence="20">
    <location>
        <begin position="30"/>
        <end position="68"/>
    </location>
</feature>
<dbReference type="Proteomes" id="UP000275078">
    <property type="component" value="Unassembled WGS sequence"/>
</dbReference>
<feature type="compositionally biased region" description="Pro residues" evidence="19">
    <location>
        <begin position="456"/>
        <end position="466"/>
    </location>
</feature>
<feature type="compositionally biased region" description="Low complexity" evidence="19">
    <location>
        <begin position="568"/>
        <end position="587"/>
    </location>
</feature>
<evidence type="ECO:0000259" key="20">
    <source>
        <dbReference type="PROSITE" id="PS50089"/>
    </source>
</evidence>
<dbReference type="Pfam" id="PF13923">
    <property type="entry name" value="zf-C3HC4_2"/>
    <property type="match status" value="1"/>
</dbReference>
<evidence type="ECO:0000256" key="3">
    <source>
        <dbReference type="ARBA" id="ARBA00004906"/>
    </source>
</evidence>
<feature type="domain" description="SAP" evidence="21">
    <location>
        <begin position="311"/>
        <end position="345"/>
    </location>
</feature>
<dbReference type="SMART" id="SM00513">
    <property type="entry name" value="SAP"/>
    <property type="match status" value="1"/>
</dbReference>
<keyword evidence="13 18" id="KW-0238">DNA-binding</keyword>
<keyword evidence="11 18" id="KW-0833">Ubl conjugation pathway</keyword>
<keyword evidence="24" id="KW-1185">Reference proteome</keyword>
<evidence type="ECO:0000256" key="7">
    <source>
        <dbReference type="ARBA" id="ARBA00022679"/>
    </source>
</evidence>
<dbReference type="InterPro" id="IPR006642">
    <property type="entry name" value="Rad18_UBZ4"/>
</dbReference>
<evidence type="ECO:0000256" key="13">
    <source>
        <dbReference type="ARBA" id="ARBA00023125"/>
    </source>
</evidence>
<dbReference type="Gene3D" id="3.30.160.60">
    <property type="entry name" value="Classic Zinc Finger"/>
    <property type="match status" value="1"/>
</dbReference>
<dbReference type="InterPro" id="IPR001841">
    <property type="entry name" value="Znf_RING"/>
</dbReference>
<evidence type="ECO:0000256" key="6">
    <source>
        <dbReference type="ARBA" id="ARBA00015551"/>
    </source>
</evidence>
<comment type="function">
    <text evidence="18">E3 RING-finger protein, member of the UBC2/RAD6 epistasis group. Associates to the E2 ubiquitin conjugating enzyme UBC2/RAD6 to form the UBC2-RAD18 ubiquitin ligase complex involved in postreplicative repair (PRR) of damaged DNA.</text>
</comment>
<dbReference type="SUPFAM" id="SSF57850">
    <property type="entry name" value="RING/U-box"/>
    <property type="match status" value="1"/>
</dbReference>
<keyword evidence="15 18" id="KW-0539">Nucleus</keyword>
<dbReference type="GO" id="GO:0008270">
    <property type="term" value="F:zinc ion binding"/>
    <property type="evidence" value="ECO:0007669"/>
    <property type="project" value="UniProtKB-KW"/>
</dbReference>
<comment type="similarity">
    <text evidence="4 18">Belongs to the RAD18 family.</text>
</comment>
<dbReference type="InterPro" id="IPR013083">
    <property type="entry name" value="Znf_RING/FYVE/PHD"/>
</dbReference>
<dbReference type="NCBIfam" id="TIGR00599">
    <property type="entry name" value="rad18"/>
    <property type="match status" value="1"/>
</dbReference>
<dbReference type="UniPathway" id="UPA00143"/>
<keyword evidence="10 16" id="KW-0863">Zinc-finger</keyword>
<keyword evidence="7 18" id="KW-0808">Transferase</keyword>
<dbReference type="PROSITE" id="PS00518">
    <property type="entry name" value="ZF_RING_1"/>
    <property type="match status" value="1"/>
</dbReference>
<keyword evidence="14 17" id="KW-0234">DNA repair</keyword>
<dbReference type="STRING" id="1160509.A0A3N4I9Q0"/>
<gene>
    <name evidence="23" type="ORF">BJ508DRAFT_413973</name>
</gene>
<feature type="compositionally biased region" description="Pro residues" evidence="19">
    <location>
        <begin position="190"/>
        <end position="201"/>
    </location>
</feature>
<dbReference type="PROSITE" id="PS50800">
    <property type="entry name" value="SAP"/>
    <property type="match status" value="1"/>
</dbReference>
<evidence type="ECO:0000256" key="1">
    <source>
        <dbReference type="ARBA" id="ARBA00000900"/>
    </source>
</evidence>
<dbReference type="GO" id="GO:0003697">
    <property type="term" value="F:single-stranded DNA binding"/>
    <property type="evidence" value="ECO:0007669"/>
    <property type="project" value="UniProtKB-UniRule"/>
</dbReference>
<evidence type="ECO:0000313" key="23">
    <source>
        <dbReference type="EMBL" id="RPA82813.1"/>
    </source>
</evidence>
<evidence type="ECO:0000259" key="21">
    <source>
        <dbReference type="PROSITE" id="PS50800"/>
    </source>
</evidence>
<feature type="compositionally biased region" description="Polar residues" evidence="19">
    <location>
        <begin position="721"/>
        <end position="736"/>
    </location>
</feature>
<comment type="catalytic activity">
    <reaction evidence="1 18">
        <text>S-ubiquitinyl-[E2 ubiquitin-conjugating enzyme]-L-cysteine + [acceptor protein]-L-lysine = [E2 ubiquitin-conjugating enzyme]-L-cysteine + N(6)-ubiquitinyl-[acceptor protein]-L-lysine.</text>
        <dbReference type="EC" id="2.3.2.27"/>
    </reaction>
</comment>
<dbReference type="GO" id="GO:0006281">
    <property type="term" value="P:DNA repair"/>
    <property type="evidence" value="ECO:0007669"/>
    <property type="project" value="UniProtKB-KW"/>
</dbReference>